<dbReference type="Proteomes" id="UP001153269">
    <property type="component" value="Unassembled WGS sequence"/>
</dbReference>
<reference evidence="1" key="1">
    <citation type="submission" date="2020-03" db="EMBL/GenBank/DDBJ databases">
        <authorList>
            <person name="Weist P."/>
        </authorList>
    </citation>
    <scope>NUCLEOTIDE SEQUENCE</scope>
</reference>
<evidence type="ECO:0000313" key="2">
    <source>
        <dbReference type="Proteomes" id="UP001153269"/>
    </source>
</evidence>
<dbReference type="AlphaFoldDB" id="A0A9N7USI3"/>
<evidence type="ECO:0000313" key="1">
    <source>
        <dbReference type="EMBL" id="CAB1435956.1"/>
    </source>
</evidence>
<proteinExistence type="predicted"/>
<keyword evidence="2" id="KW-1185">Reference proteome</keyword>
<sequence>MKAFIENHYPRLPHNPVGAKGARMKKFVTACAQVRSAPRAPCLQVSHAVVLGHCVVADSNGHFLRLQGLTCRTVELRGFAKTDIRRLARPDTTARSTGRRKEQVEGSVSSSLLVAALTVQVPPELRAALLCALLCAPRCAALRQTVYLGKPRLLQCNVIASGGVFVKHFN</sequence>
<organism evidence="1 2">
    <name type="scientific">Pleuronectes platessa</name>
    <name type="common">European plaice</name>
    <dbReference type="NCBI Taxonomy" id="8262"/>
    <lineage>
        <taxon>Eukaryota</taxon>
        <taxon>Metazoa</taxon>
        <taxon>Chordata</taxon>
        <taxon>Craniata</taxon>
        <taxon>Vertebrata</taxon>
        <taxon>Euteleostomi</taxon>
        <taxon>Actinopterygii</taxon>
        <taxon>Neopterygii</taxon>
        <taxon>Teleostei</taxon>
        <taxon>Neoteleostei</taxon>
        <taxon>Acanthomorphata</taxon>
        <taxon>Carangaria</taxon>
        <taxon>Pleuronectiformes</taxon>
        <taxon>Pleuronectoidei</taxon>
        <taxon>Pleuronectidae</taxon>
        <taxon>Pleuronectes</taxon>
    </lineage>
</organism>
<dbReference type="EMBL" id="CADEAL010001835">
    <property type="protein sequence ID" value="CAB1435956.1"/>
    <property type="molecule type" value="Genomic_DNA"/>
</dbReference>
<protein>
    <submittedName>
        <fullName evidence="1">Uncharacterized protein</fullName>
    </submittedName>
</protein>
<accession>A0A9N7USI3</accession>
<comment type="caution">
    <text evidence="1">The sequence shown here is derived from an EMBL/GenBank/DDBJ whole genome shotgun (WGS) entry which is preliminary data.</text>
</comment>
<name>A0A9N7USI3_PLEPL</name>
<gene>
    <name evidence="1" type="ORF">PLEPLA_LOCUS23975</name>
</gene>